<comment type="caution">
    <text evidence="2">The sequence shown here is derived from an EMBL/GenBank/DDBJ whole genome shotgun (WGS) entry which is preliminary data.</text>
</comment>
<dbReference type="Pfam" id="PF19121">
    <property type="entry name" value="DUF5805"/>
    <property type="match status" value="1"/>
</dbReference>
<keyword evidence="3" id="KW-1185">Reference proteome</keyword>
<gene>
    <name evidence="2" type="ORF">ACFR9U_17120</name>
</gene>
<protein>
    <submittedName>
        <fullName evidence="2">DUF5805 domain-containing protein</fullName>
    </submittedName>
</protein>
<evidence type="ECO:0000313" key="2">
    <source>
        <dbReference type="EMBL" id="MFD1588702.1"/>
    </source>
</evidence>
<proteinExistence type="predicted"/>
<dbReference type="RefSeq" id="WP_247378358.1">
    <property type="nucleotide sequence ID" value="NZ_JALLGV010000005.1"/>
</dbReference>
<dbReference type="AlphaFoldDB" id="A0ABD6CHI0"/>
<organism evidence="2 3">
    <name type="scientific">Halorientalis brevis</name>
    <dbReference type="NCBI Taxonomy" id="1126241"/>
    <lineage>
        <taxon>Archaea</taxon>
        <taxon>Methanobacteriati</taxon>
        <taxon>Methanobacteriota</taxon>
        <taxon>Stenosarchaea group</taxon>
        <taxon>Halobacteria</taxon>
        <taxon>Halobacteriales</taxon>
        <taxon>Haloarculaceae</taxon>
        <taxon>Halorientalis</taxon>
    </lineage>
</organism>
<evidence type="ECO:0000313" key="3">
    <source>
        <dbReference type="Proteomes" id="UP001597119"/>
    </source>
</evidence>
<feature type="region of interest" description="Disordered" evidence="1">
    <location>
        <begin position="48"/>
        <end position="75"/>
    </location>
</feature>
<name>A0ABD6CHI0_9EURY</name>
<dbReference type="EMBL" id="JBHUDJ010000014">
    <property type="protein sequence ID" value="MFD1588702.1"/>
    <property type="molecule type" value="Genomic_DNA"/>
</dbReference>
<dbReference type="InterPro" id="IPR043828">
    <property type="entry name" value="DUF5805"/>
</dbReference>
<accession>A0ABD6CHI0</accession>
<evidence type="ECO:0000256" key="1">
    <source>
        <dbReference type="SAM" id="MobiDB-lite"/>
    </source>
</evidence>
<dbReference type="Proteomes" id="UP001597119">
    <property type="component" value="Unassembled WGS sequence"/>
</dbReference>
<reference evidence="2 3" key="1">
    <citation type="journal article" date="2019" name="Int. J. Syst. Evol. Microbiol.">
        <title>The Global Catalogue of Microorganisms (GCM) 10K type strain sequencing project: providing services to taxonomists for standard genome sequencing and annotation.</title>
        <authorList>
            <consortium name="The Broad Institute Genomics Platform"/>
            <consortium name="The Broad Institute Genome Sequencing Center for Infectious Disease"/>
            <person name="Wu L."/>
            <person name="Ma J."/>
        </authorList>
    </citation>
    <scope>NUCLEOTIDE SEQUENCE [LARGE SCALE GENOMIC DNA]</scope>
    <source>
        <strain evidence="2 3">CGMCC 1.12125</strain>
    </source>
</reference>
<sequence length="133" mass="14463">MASERDTDTSRAAVRTYVPSYQKDEWQRHADELDMSLSEFVRTMVQAGRRGFSGSESTDNGPAASGGPTETSDDIEERVLTVLAESGPLSWDELLAAVTGDIESSLDETLQELQAANRVQYSGRAGGYVLGER</sequence>